<evidence type="ECO:0000313" key="3">
    <source>
        <dbReference type="Proteomes" id="UP001152484"/>
    </source>
</evidence>
<name>A0A9P0ZRJ6_CUSEU</name>
<keyword evidence="1" id="KW-0472">Membrane</keyword>
<comment type="caution">
    <text evidence="2">The sequence shown here is derived from an EMBL/GenBank/DDBJ whole genome shotgun (WGS) entry which is preliminary data.</text>
</comment>
<keyword evidence="1" id="KW-1133">Transmembrane helix</keyword>
<evidence type="ECO:0000256" key="1">
    <source>
        <dbReference type="SAM" id="Phobius"/>
    </source>
</evidence>
<keyword evidence="3" id="KW-1185">Reference proteome</keyword>
<dbReference type="PANTHER" id="PTHR31871">
    <property type="entry name" value="OS02G0137100 PROTEIN"/>
    <property type="match status" value="1"/>
</dbReference>
<dbReference type="AlphaFoldDB" id="A0A9P0ZRJ6"/>
<dbReference type="PANTHER" id="PTHR31871:SF61">
    <property type="entry name" value="OS06G0705300 PROTEIN"/>
    <property type="match status" value="1"/>
</dbReference>
<sequence>MGDSSASSSYIHMVHQLIEHCLILEMKKEECMEVLAKRAGIQPIITSTGPPHKASSDKCTTRCSLGSKNDGGKIFSNLHRIMGISAFSFSMSETVIFFLVNSRKNKLISVIASQIEAVWNELEKENKAFFEAYSQSLTRKGPENTWETISDCCKDFAK</sequence>
<accession>A0A9P0ZRJ6</accession>
<dbReference type="Pfam" id="PF09713">
    <property type="entry name" value="A_thal_3526"/>
    <property type="match status" value="2"/>
</dbReference>
<feature type="transmembrane region" description="Helical" evidence="1">
    <location>
        <begin position="81"/>
        <end position="100"/>
    </location>
</feature>
<proteinExistence type="predicted"/>
<organism evidence="2 3">
    <name type="scientific">Cuscuta europaea</name>
    <name type="common">European dodder</name>
    <dbReference type="NCBI Taxonomy" id="41803"/>
    <lineage>
        <taxon>Eukaryota</taxon>
        <taxon>Viridiplantae</taxon>
        <taxon>Streptophyta</taxon>
        <taxon>Embryophyta</taxon>
        <taxon>Tracheophyta</taxon>
        <taxon>Spermatophyta</taxon>
        <taxon>Magnoliopsida</taxon>
        <taxon>eudicotyledons</taxon>
        <taxon>Gunneridae</taxon>
        <taxon>Pentapetalae</taxon>
        <taxon>asterids</taxon>
        <taxon>lamiids</taxon>
        <taxon>Solanales</taxon>
        <taxon>Convolvulaceae</taxon>
        <taxon>Cuscuteae</taxon>
        <taxon>Cuscuta</taxon>
        <taxon>Cuscuta subgen. Cuscuta</taxon>
    </lineage>
</organism>
<protein>
    <submittedName>
        <fullName evidence="2">Uncharacterized protein</fullName>
    </submittedName>
</protein>
<gene>
    <name evidence="2" type="ORF">CEURO_LOCUS19345</name>
</gene>
<keyword evidence="1" id="KW-0812">Transmembrane</keyword>
<dbReference type="OrthoDB" id="10603328at2759"/>
<dbReference type="Proteomes" id="UP001152484">
    <property type="component" value="Unassembled WGS sequence"/>
</dbReference>
<evidence type="ECO:0000313" key="2">
    <source>
        <dbReference type="EMBL" id="CAH9111658.1"/>
    </source>
</evidence>
<dbReference type="NCBIfam" id="TIGR01589">
    <property type="entry name" value="A_thal_3526"/>
    <property type="match status" value="1"/>
</dbReference>
<reference evidence="2" key="1">
    <citation type="submission" date="2022-07" db="EMBL/GenBank/DDBJ databases">
        <authorList>
            <person name="Macas J."/>
            <person name="Novak P."/>
            <person name="Neumann P."/>
        </authorList>
    </citation>
    <scope>NUCLEOTIDE SEQUENCE</scope>
</reference>
<dbReference type="InterPro" id="IPR006476">
    <property type="entry name" value="CHP01589_pln"/>
</dbReference>
<dbReference type="EMBL" id="CAMAPE010000054">
    <property type="protein sequence ID" value="CAH9111658.1"/>
    <property type="molecule type" value="Genomic_DNA"/>
</dbReference>